<evidence type="ECO:0000256" key="1">
    <source>
        <dbReference type="SAM" id="Phobius"/>
    </source>
</evidence>
<sequence length="97" mass="10867">MGIGLSIGYLLIISVTLRAYVALMGFVLSLIEKLTACVFLDLKSVDWDLPEEEDILEEWAYYCFEACELSKLNVLLMLEGTVDIPIPPSLTFFLSTV</sequence>
<name>A0A7N2REJ7_QUELO</name>
<proteinExistence type="predicted"/>
<evidence type="ECO:0000313" key="2">
    <source>
        <dbReference type="EnsemblPlants" id="QL12p018381:mrna"/>
    </source>
</evidence>
<dbReference type="AlphaFoldDB" id="A0A7N2REJ7"/>
<dbReference type="Proteomes" id="UP000594261">
    <property type="component" value="Chromosome 12"/>
</dbReference>
<protein>
    <submittedName>
        <fullName evidence="2">Uncharacterized protein</fullName>
    </submittedName>
</protein>
<accession>A0A7N2REJ7</accession>
<dbReference type="InParanoid" id="A0A7N2REJ7"/>
<dbReference type="EnsemblPlants" id="QL12p018381:mrna">
    <property type="protein sequence ID" value="QL12p018381:mrna"/>
    <property type="gene ID" value="QL12p018381"/>
</dbReference>
<reference evidence="2 3" key="1">
    <citation type="journal article" date="2016" name="G3 (Bethesda)">
        <title>First Draft Assembly and Annotation of the Genome of a California Endemic Oak Quercus lobata Nee (Fagaceae).</title>
        <authorList>
            <person name="Sork V.L."/>
            <person name="Fitz-Gibbon S.T."/>
            <person name="Puiu D."/>
            <person name="Crepeau M."/>
            <person name="Gugger P.F."/>
            <person name="Sherman R."/>
            <person name="Stevens K."/>
            <person name="Langley C.H."/>
            <person name="Pellegrini M."/>
            <person name="Salzberg S.L."/>
        </authorList>
    </citation>
    <scope>NUCLEOTIDE SEQUENCE [LARGE SCALE GENOMIC DNA]</scope>
    <source>
        <strain evidence="2 3">cv. SW786</strain>
    </source>
</reference>
<dbReference type="Gramene" id="QL12p018381:mrna">
    <property type="protein sequence ID" value="QL12p018381:mrna"/>
    <property type="gene ID" value="QL12p018381"/>
</dbReference>
<reference evidence="2" key="2">
    <citation type="submission" date="2021-01" db="UniProtKB">
        <authorList>
            <consortium name="EnsemblPlants"/>
        </authorList>
    </citation>
    <scope>IDENTIFICATION</scope>
</reference>
<evidence type="ECO:0000313" key="3">
    <source>
        <dbReference type="Proteomes" id="UP000594261"/>
    </source>
</evidence>
<feature type="transmembrane region" description="Helical" evidence="1">
    <location>
        <begin position="6"/>
        <end position="31"/>
    </location>
</feature>
<organism evidence="2 3">
    <name type="scientific">Quercus lobata</name>
    <name type="common">Valley oak</name>
    <dbReference type="NCBI Taxonomy" id="97700"/>
    <lineage>
        <taxon>Eukaryota</taxon>
        <taxon>Viridiplantae</taxon>
        <taxon>Streptophyta</taxon>
        <taxon>Embryophyta</taxon>
        <taxon>Tracheophyta</taxon>
        <taxon>Spermatophyta</taxon>
        <taxon>Magnoliopsida</taxon>
        <taxon>eudicotyledons</taxon>
        <taxon>Gunneridae</taxon>
        <taxon>Pentapetalae</taxon>
        <taxon>rosids</taxon>
        <taxon>fabids</taxon>
        <taxon>Fagales</taxon>
        <taxon>Fagaceae</taxon>
        <taxon>Quercus</taxon>
    </lineage>
</organism>
<keyword evidence="3" id="KW-1185">Reference proteome</keyword>
<keyword evidence="1" id="KW-0812">Transmembrane</keyword>
<keyword evidence="1" id="KW-1133">Transmembrane helix</keyword>
<keyword evidence="1" id="KW-0472">Membrane</keyword>
<dbReference type="EMBL" id="LRBV02000012">
    <property type="status" value="NOT_ANNOTATED_CDS"/>
    <property type="molecule type" value="Genomic_DNA"/>
</dbReference>